<evidence type="ECO:0000256" key="3">
    <source>
        <dbReference type="ARBA" id="ARBA00022679"/>
    </source>
</evidence>
<keyword evidence="4 5" id="KW-0648">Protein biosynthesis</keyword>
<dbReference type="SUPFAM" id="SSF53328">
    <property type="entry name" value="Formyltransferase"/>
    <property type="match status" value="1"/>
</dbReference>
<dbReference type="SUPFAM" id="SSF50486">
    <property type="entry name" value="FMT C-terminal domain-like"/>
    <property type="match status" value="1"/>
</dbReference>
<organism evidence="8 9">
    <name type="scientific">Actinomadura gamaensis</name>
    <dbReference type="NCBI Taxonomy" id="1763541"/>
    <lineage>
        <taxon>Bacteria</taxon>
        <taxon>Bacillati</taxon>
        <taxon>Actinomycetota</taxon>
        <taxon>Actinomycetes</taxon>
        <taxon>Streptosporangiales</taxon>
        <taxon>Thermomonosporaceae</taxon>
        <taxon>Actinomadura</taxon>
    </lineage>
</organism>
<feature type="domain" description="Formyl transferase C-terminal" evidence="7">
    <location>
        <begin position="203"/>
        <end position="300"/>
    </location>
</feature>
<dbReference type="InterPro" id="IPR005793">
    <property type="entry name" value="Formyl_trans_C"/>
</dbReference>
<dbReference type="Gene3D" id="3.40.50.12230">
    <property type="match status" value="1"/>
</dbReference>
<dbReference type="InterPro" id="IPR036477">
    <property type="entry name" value="Formyl_transf_N_sf"/>
</dbReference>
<evidence type="ECO:0000256" key="2">
    <source>
        <dbReference type="ARBA" id="ARBA00012261"/>
    </source>
</evidence>
<dbReference type="InterPro" id="IPR005794">
    <property type="entry name" value="Fmt"/>
</dbReference>
<comment type="similarity">
    <text evidence="1 5">Belongs to the Fmt family.</text>
</comment>
<name>A0ABV9TUR3_9ACTN</name>
<dbReference type="Proteomes" id="UP001595872">
    <property type="component" value="Unassembled WGS sequence"/>
</dbReference>
<evidence type="ECO:0000256" key="4">
    <source>
        <dbReference type="ARBA" id="ARBA00022917"/>
    </source>
</evidence>
<dbReference type="PANTHER" id="PTHR11138">
    <property type="entry name" value="METHIONYL-TRNA FORMYLTRANSFERASE"/>
    <property type="match status" value="1"/>
</dbReference>
<keyword evidence="9" id="KW-1185">Reference proteome</keyword>
<comment type="caution">
    <text evidence="8">The sequence shown here is derived from an EMBL/GenBank/DDBJ whole genome shotgun (WGS) entry which is preliminary data.</text>
</comment>
<feature type="binding site" evidence="5">
    <location>
        <begin position="109"/>
        <end position="112"/>
    </location>
    <ligand>
        <name>(6S)-5,6,7,8-tetrahydrofolate</name>
        <dbReference type="ChEBI" id="CHEBI:57453"/>
    </ligand>
</feature>
<proteinExistence type="inferred from homology"/>
<dbReference type="InterPro" id="IPR011034">
    <property type="entry name" value="Formyl_transferase-like_C_sf"/>
</dbReference>
<dbReference type="InterPro" id="IPR044135">
    <property type="entry name" value="Met-tRNA-FMT_C"/>
</dbReference>
<evidence type="ECO:0000256" key="5">
    <source>
        <dbReference type="HAMAP-Rule" id="MF_00182"/>
    </source>
</evidence>
<dbReference type="InterPro" id="IPR002376">
    <property type="entry name" value="Formyl_transf_N"/>
</dbReference>
<accession>A0ABV9TUR3</accession>
<dbReference type="InterPro" id="IPR041711">
    <property type="entry name" value="Met-tRNA-FMT_N"/>
</dbReference>
<dbReference type="CDD" id="cd08704">
    <property type="entry name" value="Met_tRNA_FMT_C"/>
    <property type="match status" value="1"/>
</dbReference>
<dbReference type="EC" id="2.1.2.9" evidence="2 5"/>
<dbReference type="Pfam" id="PF00551">
    <property type="entry name" value="Formyl_trans_N"/>
    <property type="match status" value="1"/>
</dbReference>
<comment type="catalytic activity">
    <reaction evidence="5">
        <text>L-methionyl-tRNA(fMet) + (6R)-10-formyltetrahydrofolate = N-formyl-L-methionyl-tRNA(fMet) + (6S)-5,6,7,8-tetrahydrofolate + H(+)</text>
        <dbReference type="Rhea" id="RHEA:24380"/>
        <dbReference type="Rhea" id="RHEA-COMP:9952"/>
        <dbReference type="Rhea" id="RHEA-COMP:9953"/>
        <dbReference type="ChEBI" id="CHEBI:15378"/>
        <dbReference type="ChEBI" id="CHEBI:57453"/>
        <dbReference type="ChEBI" id="CHEBI:78530"/>
        <dbReference type="ChEBI" id="CHEBI:78844"/>
        <dbReference type="ChEBI" id="CHEBI:195366"/>
        <dbReference type="EC" id="2.1.2.9"/>
    </reaction>
</comment>
<evidence type="ECO:0000256" key="1">
    <source>
        <dbReference type="ARBA" id="ARBA00010699"/>
    </source>
</evidence>
<protein>
    <recommendedName>
        <fullName evidence="2 5">Methionyl-tRNA formyltransferase</fullName>
        <ecNumber evidence="2 5">2.1.2.9</ecNumber>
    </recommendedName>
</protein>
<dbReference type="GO" id="GO:0004479">
    <property type="term" value="F:methionyl-tRNA formyltransferase activity"/>
    <property type="evidence" value="ECO:0007669"/>
    <property type="project" value="UniProtKB-EC"/>
</dbReference>
<reference evidence="9" key="1">
    <citation type="journal article" date="2019" name="Int. J. Syst. Evol. Microbiol.">
        <title>The Global Catalogue of Microorganisms (GCM) 10K type strain sequencing project: providing services to taxonomists for standard genome sequencing and annotation.</title>
        <authorList>
            <consortium name="The Broad Institute Genomics Platform"/>
            <consortium name="The Broad Institute Genome Sequencing Center for Infectious Disease"/>
            <person name="Wu L."/>
            <person name="Ma J."/>
        </authorList>
    </citation>
    <scope>NUCLEOTIDE SEQUENCE [LARGE SCALE GENOMIC DNA]</scope>
    <source>
        <strain evidence="9">KLKA75</strain>
    </source>
</reference>
<dbReference type="HAMAP" id="MF_00182">
    <property type="entry name" value="Formyl_trans"/>
    <property type="match status" value="1"/>
</dbReference>
<keyword evidence="3 5" id="KW-0808">Transferase</keyword>
<feature type="domain" description="Formyl transferase N-terminal" evidence="6">
    <location>
        <begin position="1"/>
        <end position="177"/>
    </location>
</feature>
<evidence type="ECO:0000313" key="8">
    <source>
        <dbReference type="EMBL" id="MFC4907832.1"/>
    </source>
</evidence>
<dbReference type="NCBIfam" id="TIGR00460">
    <property type="entry name" value="fmt"/>
    <property type="match status" value="1"/>
</dbReference>
<evidence type="ECO:0000259" key="6">
    <source>
        <dbReference type="Pfam" id="PF00551"/>
    </source>
</evidence>
<evidence type="ECO:0000313" key="9">
    <source>
        <dbReference type="Proteomes" id="UP001595872"/>
    </source>
</evidence>
<gene>
    <name evidence="5 8" type="primary">fmt</name>
    <name evidence="8" type="ORF">ACFPCY_10905</name>
</gene>
<dbReference type="CDD" id="cd08646">
    <property type="entry name" value="FMT_core_Met-tRNA-FMT_N"/>
    <property type="match status" value="1"/>
</dbReference>
<dbReference type="EMBL" id="JBHSIT010000003">
    <property type="protein sequence ID" value="MFC4907832.1"/>
    <property type="molecule type" value="Genomic_DNA"/>
</dbReference>
<dbReference type="RefSeq" id="WP_378253950.1">
    <property type="nucleotide sequence ID" value="NZ_JBHSIT010000003.1"/>
</dbReference>
<evidence type="ECO:0000259" key="7">
    <source>
        <dbReference type="Pfam" id="PF02911"/>
    </source>
</evidence>
<dbReference type="Pfam" id="PF02911">
    <property type="entry name" value="Formyl_trans_C"/>
    <property type="match status" value="1"/>
</dbReference>
<comment type="function">
    <text evidence="5">Attaches a formyl group to the free amino group of methionyl-tRNA(fMet). The formyl group appears to play a dual role in the initiator identity of N-formylmethionyl-tRNA by promoting its recognition by IF2 and preventing the misappropriation of this tRNA by the elongation apparatus.</text>
</comment>
<sequence length="310" mass="32577">MRLVFAGTPETSVPSLEALLASSHEVAAVVTRPDAPAGRGRRLVPSPVAEAAAAAGVEVLKPAKASDLEFLDRLRAIGPDCCPVVAYGAILRPAALEIPRHGWVNLHFSILPAWRGAAPVQRAILHGDDMSGASTFQIEEGLDTGPVYGVLTEPILPTDTSGDLLGRLAVAGARLLADTMDGIEAGVLEPRPQPAEGVSHAAKLTPEDARVEWTTPAQYVDRLVRACTPAPGAWTTFRDTRLKLFPVRPVPDADGPALAPGEIRAGKNEVLVGTATHPVALGEVQPQGKRRMPAADWARGVSLTDKDTLA</sequence>
<dbReference type="PANTHER" id="PTHR11138:SF5">
    <property type="entry name" value="METHIONYL-TRNA FORMYLTRANSFERASE, MITOCHONDRIAL"/>
    <property type="match status" value="1"/>
</dbReference>